<dbReference type="AlphaFoldDB" id="A0AB39N7I3"/>
<feature type="region of interest" description="Disordered" evidence="1">
    <location>
        <begin position="95"/>
        <end position="114"/>
    </location>
</feature>
<evidence type="ECO:0000313" key="2">
    <source>
        <dbReference type="EMBL" id="XDQ13857.1"/>
    </source>
</evidence>
<gene>
    <name evidence="2" type="ORF">AB5J55_31570</name>
</gene>
<reference evidence="2" key="1">
    <citation type="submission" date="2024-07" db="EMBL/GenBank/DDBJ databases">
        <authorList>
            <person name="Yu S.T."/>
        </authorList>
    </citation>
    <scope>NUCLEOTIDE SEQUENCE</scope>
    <source>
        <strain evidence="2">R11</strain>
    </source>
</reference>
<accession>A0AB39N7I3</accession>
<organism evidence="2">
    <name type="scientific">Streptomyces sp. R11</name>
    <dbReference type="NCBI Taxonomy" id="3238625"/>
    <lineage>
        <taxon>Bacteria</taxon>
        <taxon>Bacillati</taxon>
        <taxon>Actinomycetota</taxon>
        <taxon>Actinomycetes</taxon>
        <taxon>Kitasatosporales</taxon>
        <taxon>Streptomycetaceae</taxon>
        <taxon>Streptomyces</taxon>
    </lineage>
</organism>
<name>A0AB39N7I3_9ACTN</name>
<protein>
    <recommendedName>
        <fullName evidence="3">DUF551 domain-containing protein</fullName>
    </recommendedName>
</protein>
<evidence type="ECO:0000256" key="1">
    <source>
        <dbReference type="SAM" id="MobiDB-lite"/>
    </source>
</evidence>
<evidence type="ECO:0008006" key="3">
    <source>
        <dbReference type="Google" id="ProtNLM"/>
    </source>
</evidence>
<sequence length="114" mass="12712">MTHSPDSTGPDGMPRLNGLTATQKIKLQAAIEAAWLAQSDERRAALRVQGILAGDACTRFRREGQAIWFSFAGEDFGVVDHEWIFNDEVKEMPEGQWMPLDAPNTIPPEWETGE</sequence>
<dbReference type="EMBL" id="CP163432">
    <property type="protein sequence ID" value="XDQ13857.1"/>
    <property type="molecule type" value="Genomic_DNA"/>
</dbReference>
<dbReference type="RefSeq" id="WP_369273862.1">
    <property type="nucleotide sequence ID" value="NZ_CP163432.1"/>
</dbReference>
<proteinExistence type="predicted"/>